<proteinExistence type="predicted"/>
<reference evidence="2" key="1">
    <citation type="submission" date="2024-05" db="EMBL/GenBank/DDBJ databases">
        <authorList>
            <person name="Ferriol-Gonzalez C."/>
            <person name="Concha-Eloko R."/>
            <person name="Bernabeu-Gimeno M."/>
            <person name="Fernandez-Cuenca F."/>
            <person name="Canada-Garcia J.E."/>
            <person name="Garcia-Cobos S."/>
            <person name="Sanjuan R."/>
            <person name="Domingo-Calap P."/>
        </authorList>
    </citation>
    <scope>NUCLEOTIDE SEQUENCE</scope>
</reference>
<evidence type="ECO:0000259" key="1">
    <source>
        <dbReference type="Pfam" id="PF13392"/>
    </source>
</evidence>
<keyword evidence="2" id="KW-0378">Hydrolase</keyword>
<dbReference type="Pfam" id="PF13392">
    <property type="entry name" value="HNH_3"/>
    <property type="match status" value="1"/>
</dbReference>
<dbReference type="EMBL" id="PP848849">
    <property type="protein sequence ID" value="XCG96632.1"/>
    <property type="molecule type" value="Genomic_DNA"/>
</dbReference>
<evidence type="ECO:0000313" key="2">
    <source>
        <dbReference type="EMBL" id="XCG96632.1"/>
    </source>
</evidence>
<protein>
    <submittedName>
        <fullName evidence="2">HNH endonuclease</fullName>
    </submittedName>
</protein>
<dbReference type="InterPro" id="IPR044925">
    <property type="entry name" value="His-Me_finger_sf"/>
</dbReference>
<organism evidence="2">
    <name type="scientific">Klebsiella phage vB_Kpn24-P3</name>
    <dbReference type="NCBI Taxonomy" id="3230853"/>
    <lineage>
        <taxon>Viruses</taxon>
    </lineage>
</organism>
<gene>
    <name evidence="2" type="ORF">vBKpn24P3_73</name>
</gene>
<dbReference type="Gene3D" id="3.90.75.20">
    <property type="match status" value="1"/>
</dbReference>
<dbReference type="SUPFAM" id="SSF54060">
    <property type="entry name" value="His-Me finger endonucleases"/>
    <property type="match status" value="1"/>
</dbReference>
<accession>A0AAU8EDE9</accession>
<keyword evidence="2" id="KW-0255">Endonuclease</keyword>
<feature type="domain" description="HNH nuclease" evidence="1">
    <location>
        <begin position="61"/>
        <end position="98"/>
    </location>
</feature>
<name>A0AAU8EDE9_9VIRU</name>
<dbReference type="GO" id="GO:0004519">
    <property type="term" value="F:endonuclease activity"/>
    <property type="evidence" value="ECO:0007669"/>
    <property type="project" value="UniProtKB-KW"/>
</dbReference>
<keyword evidence="2" id="KW-0540">Nuclease</keyword>
<sequence>MLEGFAPIPEHPDYLISKDGLVFSTRTNRLLSIRKNNRGYLYFGVNGSNTNILLSRALARVYGDLPSLDSPLEVDHDDTDKLNNELSNLVVRSKIEHQVKTTLERGFTPLEKSNCEVCGISITSGAKRCREHYKESLRTSEISPESIEYWVSNYSWVRAAKELGLSDNGLRKRYKSLTGKDPKTIKKPS</sequence>
<dbReference type="InterPro" id="IPR003615">
    <property type="entry name" value="HNH_nuc"/>
</dbReference>